<dbReference type="Proteomes" id="UP001162162">
    <property type="component" value="Unassembled WGS sequence"/>
</dbReference>
<evidence type="ECO:0000313" key="2">
    <source>
        <dbReference type="EMBL" id="KAJ8959479.1"/>
    </source>
</evidence>
<dbReference type="EMBL" id="JAPWTK010000013">
    <property type="protein sequence ID" value="KAJ8959479.1"/>
    <property type="molecule type" value="Genomic_DNA"/>
</dbReference>
<reference evidence="2" key="1">
    <citation type="journal article" date="2023" name="Insect Mol. Biol.">
        <title>Genome sequencing provides insights into the evolution of gene families encoding plant cell wall-degrading enzymes in longhorned beetles.</title>
        <authorList>
            <person name="Shin N.R."/>
            <person name="Okamura Y."/>
            <person name="Kirsch R."/>
            <person name="Pauchet Y."/>
        </authorList>
    </citation>
    <scope>NUCLEOTIDE SEQUENCE</scope>
    <source>
        <strain evidence="2">AMC_N1</strain>
    </source>
</reference>
<protein>
    <submittedName>
        <fullName evidence="2">Uncharacterized protein</fullName>
    </submittedName>
</protein>
<comment type="caution">
    <text evidence="2">The sequence shown here is derived from an EMBL/GenBank/DDBJ whole genome shotgun (WGS) entry which is preliminary data.</text>
</comment>
<feature type="region of interest" description="Disordered" evidence="1">
    <location>
        <begin position="144"/>
        <end position="169"/>
    </location>
</feature>
<accession>A0AAV8Z6I7</accession>
<gene>
    <name evidence="2" type="ORF">NQ318_022176</name>
</gene>
<dbReference type="PANTHER" id="PTHR33480">
    <property type="entry name" value="SET DOMAIN-CONTAINING PROTEIN-RELATED"/>
    <property type="match status" value="1"/>
</dbReference>
<feature type="compositionally biased region" description="Basic and acidic residues" evidence="1">
    <location>
        <begin position="155"/>
        <end position="166"/>
    </location>
</feature>
<sequence>MSGVNIIRKMAKNCGAKNPAFLTSTKFRKHIATTLQLMNMGEDEMEQIATFMGHTKKTHKEFYRLPQDIYQTAKVAKVLILLEKGKGNEFKGKTLEEINLENDIYSSSDSDDDEQLPLPENKLKRILSEDETVTTRTLNKKIVMDSQYEPATSKSSDRNPDRKELETDNTDMTLTYRQIELDTVIAQNDKKSKAPIKSNISGRSRWSVEEKKLVLKFFHEHVKKKITPKKHECEQLISSNKNILLNKDWIKVKTFVYNSFRLKQ</sequence>
<dbReference type="AlphaFoldDB" id="A0AAV8Z6I7"/>
<proteinExistence type="predicted"/>
<name>A0AAV8Z6I7_9CUCU</name>
<evidence type="ECO:0000313" key="3">
    <source>
        <dbReference type="Proteomes" id="UP001162162"/>
    </source>
</evidence>
<keyword evidence="3" id="KW-1185">Reference proteome</keyword>
<evidence type="ECO:0000256" key="1">
    <source>
        <dbReference type="SAM" id="MobiDB-lite"/>
    </source>
</evidence>
<organism evidence="2 3">
    <name type="scientific">Aromia moschata</name>
    <dbReference type="NCBI Taxonomy" id="1265417"/>
    <lineage>
        <taxon>Eukaryota</taxon>
        <taxon>Metazoa</taxon>
        <taxon>Ecdysozoa</taxon>
        <taxon>Arthropoda</taxon>
        <taxon>Hexapoda</taxon>
        <taxon>Insecta</taxon>
        <taxon>Pterygota</taxon>
        <taxon>Neoptera</taxon>
        <taxon>Endopterygota</taxon>
        <taxon>Coleoptera</taxon>
        <taxon>Polyphaga</taxon>
        <taxon>Cucujiformia</taxon>
        <taxon>Chrysomeloidea</taxon>
        <taxon>Cerambycidae</taxon>
        <taxon>Cerambycinae</taxon>
        <taxon>Callichromatini</taxon>
        <taxon>Aromia</taxon>
    </lineage>
</organism>